<dbReference type="RefSeq" id="WP_157577935.1">
    <property type="nucleotide sequence ID" value="NZ_JALZ01000031.1"/>
</dbReference>
<sequence>MLAKPARTGIEVTEKWRFALDRYSETPKAKDARFPTVIKSPSKLR</sequence>
<dbReference type="OrthoDB" id="7863713at2"/>
<dbReference type="EMBL" id="JALZ01000031">
    <property type="protein sequence ID" value="ETX13268.1"/>
    <property type="molecule type" value="Genomic_DNA"/>
</dbReference>
<proteinExistence type="predicted"/>
<organism evidence="1 2">
    <name type="scientific">Roseivivax halodurans JCM 10272</name>
    <dbReference type="NCBI Taxonomy" id="1449350"/>
    <lineage>
        <taxon>Bacteria</taxon>
        <taxon>Pseudomonadati</taxon>
        <taxon>Pseudomonadota</taxon>
        <taxon>Alphaproteobacteria</taxon>
        <taxon>Rhodobacterales</taxon>
        <taxon>Roseobacteraceae</taxon>
        <taxon>Roseivivax</taxon>
    </lineage>
</organism>
<accession>X7EDR5</accession>
<reference evidence="1 2" key="1">
    <citation type="submission" date="2014-01" db="EMBL/GenBank/DDBJ databases">
        <title>Roseivivax halodurans JCM 10272 Genome Sequencing.</title>
        <authorList>
            <person name="Lai Q."/>
            <person name="Li G."/>
            <person name="Shao Z."/>
        </authorList>
    </citation>
    <scope>NUCLEOTIDE SEQUENCE [LARGE SCALE GENOMIC DNA]</scope>
    <source>
        <strain evidence="1 2">JCM 10272</strain>
    </source>
</reference>
<name>X7EDR5_9RHOB</name>
<dbReference type="AlphaFoldDB" id="X7EDR5"/>
<evidence type="ECO:0000313" key="2">
    <source>
        <dbReference type="Proteomes" id="UP000022447"/>
    </source>
</evidence>
<keyword evidence="2" id="KW-1185">Reference proteome</keyword>
<gene>
    <name evidence="1" type="ORF">OCH239_12545</name>
</gene>
<evidence type="ECO:0000313" key="1">
    <source>
        <dbReference type="EMBL" id="ETX13268.1"/>
    </source>
</evidence>
<protein>
    <submittedName>
        <fullName evidence="1">Uncharacterized protein</fullName>
    </submittedName>
</protein>
<comment type="caution">
    <text evidence="1">The sequence shown here is derived from an EMBL/GenBank/DDBJ whole genome shotgun (WGS) entry which is preliminary data.</text>
</comment>
<dbReference type="Proteomes" id="UP000022447">
    <property type="component" value="Unassembled WGS sequence"/>
</dbReference>